<protein>
    <submittedName>
        <fullName evidence="4">Retrovirus-related pol polyprotein from transposon TNT 1-94</fullName>
    </submittedName>
</protein>
<evidence type="ECO:0000259" key="3">
    <source>
        <dbReference type="PROSITE" id="PS50994"/>
    </source>
</evidence>
<evidence type="ECO:0000313" key="4">
    <source>
        <dbReference type="EMBL" id="GJT58510.1"/>
    </source>
</evidence>
<proteinExistence type="predicted"/>
<feature type="compositionally biased region" description="Polar residues" evidence="2">
    <location>
        <begin position="710"/>
        <end position="738"/>
    </location>
</feature>
<dbReference type="InterPro" id="IPR012337">
    <property type="entry name" value="RNaseH-like_sf"/>
</dbReference>
<keyword evidence="5" id="KW-1185">Reference proteome</keyword>
<gene>
    <name evidence="4" type="ORF">Tco_1002043</name>
</gene>
<dbReference type="InterPro" id="IPR001584">
    <property type="entry name" value="Integrase_cat-core"/>
</dbReference>
<feature type="coiled-coil region" evidence="1">
    <location>
        <begin position="433"/>
        <end position="497"/>
    </location>
</feature>
<evidence type="ECO:0000256" key="2">
    <source>
        <dbReference type="SAM" id="MobiDB-lite"/>
    </source>
</evidence>
<feature type="domain" description="Integrase catalytic" evidence="3">
    <location>
        <begin position="904"/>
        <end position="1037"/>
    </location>
</feature>
<keyword evidence="1" id="KW-0175">Coiled coil</keyword>
<accession>A0ABQ5F5G5</accession>
<dbReference type="SUPFAM" id="SSF53098">
    <property type="entry name" value="Ribonuclease H-like"/>
    <property type="match status" value="1"/>
</dbReference>
<feature type="compositionally biased region" description="Polar residues" evidence="2">
    <location>
        <begin position="681"/>
        <end position="694"/>
    </location>
</feature>
<dbReference type="InterPro" id="IPR036397">
    <property type="entry name" value="RNaseH_sf"/>
</dbReference>
<dbReference type="Pfam" id="PF00665">
    <property type="entry name" value="rve"/>
    <property type="match status" value="1"/>
</dbReference>
<dbReference type="PANTHER" id="PTHR42648">
    <property type="entry name" value="TRANSPOSASE, PUTATIVE-RELATED"/>
    <property type="match status" value="1"/>
</dbReference>
<evidence type="ECO:0000256" key="1">
    <source>
        <dbReference type="SAM" id="Coils"/>
    </source>
</evidence>
<evidence type="ECO:0000313" key="5">
    <source>
        <dbReference type="Proteomes" id="UP001151760"/>
    </source>
</evidence>
<reference evidence="4" key="1">
    <citation type="journal article" date="2022" name="Int. J. Mol. Sci.">
        <title>Draft Genome of Tanacetum Coccineum: Genomic Comparison of Closely Related Tanacetum-Family Plants.</title>
        <authorList>
            <person name="Yamashiro T."/>
            <person name="Shiraishi A."/>
            <person name="Nakayama K."/>
            <person name="Satake H."/>
        </authorList>
    </citation>
    <scope>NUCLEOTIDE SEQUENCE</scope>
</reference>
<reference evidence="4" key="2">
    <citation type="submission" date="2022-01" db="EMBL/GenBank/DDBJ databases">
        <authorList>
            <person name="Yamashiro T."/>
            <person name="Shiraishi A."/>
            <person name="Satake H."/>
            <person name="Nakayama K."/>
        </authorList>
    </citation>
    <scope>NUCLEOTIDE SEQUENCE</scope>
</reference>
<dbReference type="PROSITE" id="PS50994">
    <property type="entry name" value="INTEGRASE"/>
    <property type="match status" value="1"/>
</dbReference>
<organism evidence="4 5">
    <name type="scientific">Tanacetum coccineum</name>
    <dbReference type="NCBI Taxonomy" id="301880"/>
    <lineage>
        <taxon>Eukaryota</taxon>
        <taxon>Viridiplantae</taxon>
        <taxon>Streptophyta</taxon>
        <taxon>Embryophyta</taxon>
        <taxon>Tracheophyta</taxon>
        <taxon>Spermatophyta</taxon>
        <taxon>Magnoliopsida</taxon>
        <taxon>eudicotyledons</taxon>
        <taxon>Gunneridae</taxon>
        <taxon>Pentapetalae</taxon>
        <taxon>asterids</taxon>
        <taxon>campanulids</taxon>
        <taxon>Asterales</taxon>
        <taxon>Asteraceae</taxon>
        <taxon>Asteroideae</taxon>
        <taxon>Anthemideae</taxon>
        <taxon>Anthemidinae</taxon>
        <taxon>Tanacetum</taxon>
    </lineage>
</organism>
<dbReference type="EMBL" id="BQNB010017025">
    <property type="protein sequence ID" value="GJT58510.1"/>
    <property type="molecule type" value="Genomic_DNA"/>
</dbReference>
<dbReference type="PANTHER" id="PTHR42648:SF21">
    <property type="entry name" value="CYSTEINE-RICH RLK (RECEPTOR-LIKE PROTEIN KINASE) 8"/>
    <property type="match status" value="1"/>
</dbReference>
<name>A0ABQ5F5G5_9ASTR</name>
<sequence>MYDSRAKNGQPRPKKYSELTKAQQLQDDCDVQATNIILHSLPPDVYALVNHQEAAKDIWDKVKMLMKGTKLSYQEHECKLYNLFDKFAHVPGNKGIATTSKGNVAVGPPRLVKCYNYQREGHMTKAQEAGQIMDEKQLAFLANLDISEAPITYQKIPQNLAFQANDLDAYDSDCDDLFSAKAVLMANLSSCDLEYSKQTHVDDFKDNEIHSGSNIILYSQYLHETQDVVIQDTNPSAPNDLLVLSLVEQITDHVAHLDKENQTNKTNAKHTAFQQEIDTLKETLSNNVKEKESLSNTLTILKTESKYIDKEIVLENNVKNWRILFVRCIDLPQWIQPTLYNGSVIAKEHVVIYVIDDEETLILEENKLWLKHSSLSETPVTSHTPVIIEAPRELPKSCVNDCSKCLELEIELSKKKDFIEKEAYDKLVKRCYINELKAQSQAKDAVIRKLKEKNKSLSEKDRLENVKKNIDEIETINIELEHSVAKLLSKNEILRKEREHLKLIYKDQFDLIGKTRVQSKEHCDSLIAQINVKFVENSDLNAQLQEKVFTITALKNELRKIKGKNVVNTVVSKPNATLAPGMFKLDIEPISARLKNNKDAHEVYIDKTIEYDATLHRFVERARTQYPSESLLELGYMFTKHVQELLVYASQTCPNSPTPSEKLVDVTPSNKEKRVRFAEPVTSSNNIPKHTNSLKTKDSNKPLLTFTGVKPTTSASGLKPSGNTKNNRISRPPRSNQKNKVEDHPRTVKSSLNKMNSISEPISNALVKHSVRNAKFESMCAICNKCLFDANYDMCLVDFVNDVNVRSKSKSKRNKKKKAWKPTGKVFTNVGYKWKPTGRFFTIVGTSFPLTRITPKKIVHLKETTSKSVETPKPDIKVYGKRPKQLKSVGSSKKAKIVESKIANNSEPIHLWGSNATDVPSSSSLVNDSKFLGTVRFGNDQVAKIMGKKYILVIIDDYSRFTWVKFMRSKDEAPGVIINSIKNIQVCLNATIRNVRTDNGTEFVNQTLCDFYENVSISHETSVARTPQQNDFVKRRN</sequence>
<feature type="region of interest" description="Disordered" evidence="2">
    <location>
        <begin position="654"/>
        <end position="752"/>
    </location>
</feature>
<dbReference type="Gene3D" id="3.30.420.10">
    <property type="entry name" value="Ribonuclease H-like superfamily/Ribonuclease H"/>
    <property type="match status" value="1"/>
</dbReference>
<dbReference type="Proteomes" id="UP001151760">
    <property type="component" value="Unassembled WGS sequence"/>
</dbReference>
<comment type="caution">
    <text evidence="4">The sequence shown here is derived from an EMBL/GenBank/DDBJ whole genome shotgun (WGS) entry which is preliminary data.</text>
</comment>
<dbReference type="InterPro" id="IPR039537">
    <property type="entry name" value="Retrotran_Ty1/copia-like"/>
</dbReference>